<comment type="caution">
    <text evidence="2">The sequence shown here is derived from an EMBL/GenBank/DDBJ whole genome shotgun (WGS) entry which is preliminary data.</text>
</comment>
<evidence type="ECO:0000313" key="3">
    <source>
        <dbReference type="Proteomes" id="UP000570474"/>
    </source>
</evidence>
<keyword evidence="3" id="KW-1185">Reference proteome</keyword>
<dbReference type="InterPro" id="IPR032710">
    <property type="entry name" value="NTF2-like_dom_sf"/>
</dbReference>
<sequence>METSHILPVIQAVFKGADARDWALAERSFAPEVVYDYTSMAGGQPLTLTAAAIIGMWKQFLPGFDKTEHRISDFKIAAEGDAVAVQFNGHATHVIDQAVWIVEGTYETRLVQTADRWQLTFFKFNLLRQEGDLQLPALAQQRAAQGQ</sequence>
<dbReference type="Gene3D" id="3.10.450.50">
    <property type="match status" value="1"/>
</dbReference>
<organism evidence="2 3">
    <name type="scientific">Chitinophaga varians</name>
    <dbReference type="NCBI Taxonomy" id="2202339"/>
    <lineage>
        <taxon>Bacteria</taxon>
        <taxon>Pseudomonadati</taxon>
        <taxon>Bacteroidota</taxon>
        <taxon>Chitinophagia</taxon>
        <taxon>Chitinophagales</taxon>
        <taxon>Chitinophagaceae</taxon>
        <taxon>Chitinophaga</taxon>
    </lineage>
</organism>
<evidence type="ECO:0000313" key="2">
    <source>
        <dbReference type="EMBL" id="NLR67983.1"/>
    </source>
</evidence>
<feature type="domain" description="SnoaL-like" evidence="1">
    <location>
        <begin position="6"/>
        <end position="120"/>
    </location>
</feature>
<gene>
    <name evidence="2" type="ORF">HGH92_27000</name>
</gene>
<dbReference type="SUPFAM" id="SSF54427">
    <property type="entry name" value="NTF2-like"/>
    <property type="match status" value="1"/>
</dbReference>
<protein>
    <submittedName>
        <fullName evidence="2">SnoaL-like domain-containing protein</fullName>
    </submittedName>
</protein>
<name>A0A847RY08_9BACT</name>
<dbReference type="Pfam" id="PF13577">
    <property type="entry name" value="SnoaL_4"/>
    <property type="match status" value="1"/>
</dbReference>
<proteinExistence type="predicted"/>
<evidence type="ECO:0000259" key="1">
    <source>
        <dbReference type="Pfam" id="PF13577"/>
    </source>
</evidence>
<dbReference type="Proteomes" id="UP000570474">
    <property type="component" value="Unassembled WGS sequence"/>
</dbReference>
<dbReference type="InterPro" id="IPR037401">
    <property type="entry name" value="SnoaL-like"/>
</dbReference>
<dbReference type="AlphaFoldDB" id="A0A847RY08"/>
<dbReference type="EMBL" id="JABAIA010000003">
    <property type="protein sequence ID" value="NLR67983.1"/>
    <property type="molecule type" value="Genomic_DNA"/>
</dbReference>
<reference evidence="2 3" key="1">
    <citation type="submission" date="2020-04" db="EMBL/GenBank/DDBJ databases">
        <authorList>
            <person name="Yin C."/>
        </authorList>
    </citation>
    <scope>NUCLEOTIDE SEQUENCE [LARGE SCALE GENOMIC DNA]</scope>
    <source>
        <strain evidence="2 3">Ae27</strain>
    </source>
</reference>
<accession>A0A847RY08</accession>
<dbReference type="RefSeq" id="WP_168873924.1">
    <property type="nucleotide sequence ID" value="NZ_JABAIA010000003.1"/>
</dbReference>